<keyword evidence="1" id="KW-0812">Transmembrane</keyword>
<protein>
    <recommendedName>
        <fullName evidence="4">Transmembrane protein</fullName>
    </recommendedName>
</protein>
<comment type="caution">
    <text evidence="2">The sequence shown here is derived from an EMBL/GenBank/DDBJ whole genome shotgun (WGS) entry which is preliminary data.</text>
</comment>
<dbReference type="Proteomes" id="UP000807716">
    <property type="component" value="Unassembled WGS sequence"/>
</dbReference>
<accession>A0A9P6PVE0</accession>
<keyword evidence="1" id="KW-1133">Transmembrane helix</keyword>
<gene>
    <name evidence="2" type="ORF">DFQ27_006793</name>
</gene>
<dbReference type="OrthoDB" id="2356573at2759"/>
<evidence type="ECO:0008006" key="4">
    <source>
        <dbReference type="Google" id="ProtNLM"/>
    </source>
</evidence>
<reference evidence="2" key="1">
    <citation type="journal article" date="2020" name="Fungal Divers.">
        <title>Resolving the Mortierellaceae phylogeny through synthesis of multi-gene phylogenetics and phylogenomics.</title>
        <authorList>
            <person name="Vandepol N."/>
            <person name="Liber J."/>
            <person name="Desiro A."/>
            <person name="Na H."/>
            <person name="Kennedy M."/>
            <person name="Barry K."/>
            <person name="Grigoriev I.V."/>
            <person name="Miller A.N."/>
            <person name="O'Donnell K."/>
            <person name="Stajich J.E."/>
            <person name="Bonito G."/>
        </authorList>
    </citation>
    <scope>NUCLEOTIDE SEQUENCE</scope>
    <source>
        <strain evidence="2">BC1065</strain>
    </source>
</reference>
<dbReference type="EMBL" id="JAAAJB010000510">
    <property type="protein sequence ID" value="KAG0254527.1"/>
    <property type="molecule type" value="Genomic_DNA"/>
</dbReference>
<dbReference type="AlphaFoldDB" id="A0A9P6PVE0"/>
<evidence type="ECO:0000256" key="1">
    <source>
        <dbReference type="SAM" id="Phobius"/>
    </source>
</evidence>
<evidence type="ECO:0000313" key="2">
    <source>
        <dbReference type="EMBL" id="KAG0254527.1"/>
    </source>
</evidence>
<feature type="transmembrane region" description="Helical" evidence="1">
    <location>
        <begin position="212"/>
        <end position="235"/>
    </location>
</feature>
<keyword evidence="1" id="KW-0472">Membrane</keyword>
<organism evidence="2 3">
    <name type="scientific">Actinomortierella ambigua</name>
    <dbReference type="NCBI Taxonomy" id="1343610"/>
    <lineage>
        <taxon>Eukaryota</taxon>
        <taxon>Fungi</taxon>
        <taxon>Fungi incertae sedis</taxon>
        <taxon>Mucoromycota</taxon>
        <taxon>Mortierellomycotina</taxon>
        <taxon>Mortierellomycetes</taxon>
        <taxon>Mortierellales</taxon>
        <taxon>Mortierellaceae</taxon>
        <taxon>Actinomortierella</taxon>
    </lineage>
</organism>
<keyword evidence="3" id="KW-1185">Reference proteome</keyword>
<proteinExistence type="predicted"/>
<sequence length="239" mass="26761">MSSLAALEQFTWKSPLASEMDPEEYVFILSSLQPYADVHRLVRLAQKRHQTTTTTTTNSNKPAVVMALSCMNQYELKRACEVWQAPVVHIHPECGSLQRSTVDLQKRHHVWSIIQTVVWGSTLAIIGYRQNAIVRAATTASGKTRWPTSRLASICLALAASVLTASCLFKTLKVMRAIPSGYETVRVYNPDLDTQHLFLIRRDYLTRSNPAIVAPMYLMSGLGLGTMLLGARIAFRLKR</sequence>
<evidence type="ECO:0000313" key="3">
    <source>
        <dbReference type="Proteomes" id="UP000807716"/>
    </source>
</evidence>
<name>A0A9P6PVE0_9FUNG</name>